<feature type="transmembrane region" description="Helical" evidence="1">
    <location>
        <begin position="145"/>
        <end position="168"/>
    </location>
</feature>
<sequence length="216" mass="25227">MELTGWRGAIYRYMDLAMKLAYLNILWLVGIFIGLGIVGFFPSTVAMFSVIRKMQDDDIDIKIFTHFKREYKKEFIKSNLFGYTWAILGLIIYVDLLFFRGISTLWSLIISFFIFILGAIYVASLLYAFPLYVHYKLNFKQYFKNCLLIVLSNPLFAVLMVLGFYFPYYFMIKVPGLIPFFGGSLISFILMSISNKLFTSLEGVKSPNYERNEKNY</sequence>
<dbReference type="RefSeq" id="WP_336496004.1">
    <property type="nucleotide sequence ID" value="NZ_JBAWSY010000001.1"/>
</dbReference>
<comment type="caution">
    <text evidence="2">The sequence shown here is derived from an EMBL/GenBank/DDBJ whole genome shotgun (WGS) entry which is preliminary data.</text>
</comment>
<evidence type="ECO:0000313" key="3">
    <source>
        <dbReference type="Proteomes" id="UP001364890"/>
    </source>
</evidence>
<keyword evidence="3" id="KW-1185">Reference proteome</keyword>
<proteinExistence type="predicted"/>
<feature type="transmembrane region" description="Helical" evidence="1">
    <location>
        <begin position="174"/>
        <end position="193"/>
    </location>
</feature>
<reference evidence="2 3" key="1">
    <citation type="submission" date="2024-01" db="EMBL/GenBank/DDBJ databases">
        <title>Seven novel Bacillus-like species.</title>
        <authorList>
            <person name="Liu G."/>
        </authorList>
    </citation>
    <scope>NUCLEOTIDE SEQUENCE [LARGE SCALE GENOMIC DNA]</scope>
    <source>
        <strain evidence="2 3">FJAT-51614</strain>
    </source>
</reference>
<gene>
    <name evidence="2" type="ORF">WAX74_02140</name>
</gene>
<dbReference type="Proteomes" id="UP001364890">
    <property type="component" value="Unassembled WGS sequence"/>
</dbReference>
<keyword evidence="1" id="KW-0812">Transmembrane</keyword>
<feature type="transmembrane region" description="Helical" evidence="1">
    <location>
        <begin position="80"/>
        <end position="99"/>
    </location>
</feature>
<keyword evidence="1" id="KW-0472">Membrane</keyword>
<evidence type="ECO:0000256" key="1">
    <source>
        <dbReference type="SAM" id="Phobius"/>
    </source>
</evidence>
<evidence type="ECO:0000313" key="2">
    <source>
        <dbReference type="EMBL" id="MEI4768454.1"/>
    </source>
</evidence>
<dbReference type="Pfam" id="PF04854">
    <property type="entry name" value="DUF624"/>
    <property type="match status" value="1"/>
</dbReference>
<feature type="transmembrane region" description="Helical" evidence="1">
    <location>
        <begin position="105"/>
        <end position="133"/>
    </location>
</feature>
<name>A0ABU8F0B9_9BACI</name>
<organism evidence="2 3">
    <name type="scientific">Psychrobacillus mangrovi</name>
    <dbReference type="NCBI Taxonomy" id="3117745"/>
    <lineage>
        <taxon>Bacteria</taxon>
        <taxon>Bacillati</taxon>
        <taxon>Bacillota</taxon>
        <taxon>Bacilli</taxon>
        <taxon>Bacillales</taxon>
        <taxon>Bacillaceae</taxon>
        <taxon>Psychrobacillus</taxon>
    </lineage>
</organism>
<dbReference type="InterPro" id="IPR006938">
    <property type="entry name" value="DUF624"/>
</dbReference>
<protein>
    <submittedName>
        <fullName evidence="2">YesL family protein</fullName>
    </submittedName>
</protein>
<accession>A0ABU8F0B9</accession>
<keyword evidence="1" id="KW-1133">Transmembrane helix</keyword>
<dbReference type="EMBL" id="JBAWSY010000001">
    <property type="protein sequence ID" value="MEI4768454.1"/>
    <property type="molecule type" value="Genomic_DNA"/>
</dbReference>
<feature type="transmembrane region" description="Helical" evidence="1">
    <location>
        <begin position="20"/>
        <end position="45"/>
    </location>
</feature>